<evidence type="ECO:0000313" key="3">
    <source>
        <dbReference type="EMBL" id="MET4539152.1"/>
    </source>
</evidence>
<feature type="region of interest" description="Disordered" evidence="1">
    <location>
        <begin position="1"/>
        <end position="253"/>
    </location>
</feature>
<keyword evidence="2" id="KW-0812">Transmembrane</keyword>
<feature type="compositionally biased region" description="Basic and acidic residues" evidence="1">
    <location>
        <begin position="118"/>
        <end position="137"/>
    </location>
</feature>
<organism evidence="3 4">
    <name type="scientific">Arthrobacter bambusae</name>
    <dbReference type="NCBI Taxonomy" id="1338426"/>
    <lineage>
        <taxon>Bacteria</taxon>
        <taxon>Bacillati</taxon>
        <taxon>Actinomycetota</taxon>
        <taxon>Actinomycetes</taxon>
        <taxon>Micrococcales</taxon>
        <taxon>Micrococcaceae</taxon>
        <taxon>Arthrobacter</taxon>
    </lineage>
</organism>
<protein>
    <submittedName>
        <fullName evidence="3">Uncharacterized protein</fullName>
    </submittedName>
</protein>
<sequence>MSSQEQRPIRSRRELRRAREEQSDATAQPDTTAQADAAAEPKAQPDATAEPKAQPKPAAEPKVPAKAGVDPEAPATSAAAGADRPAGSDRPAARNRRAADGPVDAVGTAAQERSSQVRARDRAALRTIKELADKEEQLSGGGPPTRRQLRLQQLQAEVATSMNPIVPVPGSTQEAAKPGAPSDGVGNADAPKSADAKPGVAKSGIAKPEVAKAGAGNGIPKDKGTPADDETPAGKSTPMNKAPDAATESGMSVEQALAVRELIAAQVQNQTSKLEHIAEQDPLAVDPTVLAEQIALAERAAVLNKRAAAKQKLAEQNKAEQSKVEQAKSPAATSGPSTANNLAMVTPLEFVKVPGVERPVMKRPSTTFVPLITSAGPTLDDPSQVKKPGSRGRAGVLARAEAVARSARKKPVPPVERSEETQRPPVSASTAYGLDPLDVNTAGLARAQRNRLLQYGVLALGLVALIVGIIMITSG</sequence>
<reference evidence="3 4" key="1">
    <citation type="submission" date="2024-06" db="EMBL/GenBank/DDBJ databases">
        <title>Sorghum-associated microbial communities from plants grown in Nebraska, USA.</title>
        <authorList>
            <person name="Schachtman D."/>
        </authorList>
    </citation>
    <scope>NUCLEOTIDE SEQUENCE [LARGE SCALE GENOMIC DNA]</scope>
    <source>
        <strain evidence="3 4">3552</strain>
    </source>
</reference>
<feature type="compositionally biased region" description="Basic and acidic residues" evidence="1">
    <location>
        <begin position="7"/>
        <end position="22"/>
    </location>
</feature>
<dbReference type="GeneID" id="92751874"/>
<proteinExistence type="predicted"/>
<feature type="compositionally biased region" description="Polar residues" evidence="1">
    <location>
        <begin position="331"/>
        <end position="340"/>
    </location>
</feature>
<keyword evidence="4" id="KW-1185">Reference proteome</keyword>
<dbReference type="EMBL" id="JBEPSN010000001">
    <property type="protein sequence ID" value="MET4539152.1"/>
    <property type="molecule type" value="Genomic_DNA"/>
</dbReference>
<feature type="compositionally biased region" description="Basic and acidic residues" evidence="1">
    <location>
        <begin position="314"/>
        <end position="326"/>
    </location>
</feature>
<feature type="transmembrane region" description="Helical" evidence="2">
    <location>
        <begin position="452"/>
        <end position="472"/>
    </location>
</feature>
<feature type="region of interest" description="Disordered" evidence="1">
    <location>
        <begin position="314"/>
        <end position="340"/>
    </location>
</feature>
<name>A0ABV2P322_9MICC</name>
<feature type="compositionally biased region" description="Low complexity" evidence="1">
    <location>
        <begin position="24"/>
        <end position="90"/>
    </location>
</feature>
<dbReference type="Proteomes" id="UP001549307">
    <property type="component" value="Unassembled WGS sequence"/>
</dbReference>
<comment type="caution">
    <text evidence="3">The sequence shown here is derived from an EMBL/GenBank/DDBJ whole genome shotgun (WGS) entry which is preliminary data.</text>
</comment>
<evidence type="ECO:0000256" key="1">
    <source>
        <dbReference type="SAM" id="MobiDB-lite"/>
    </source>
</evidence>
<feature type="region of interest" description="Disordered" evidence="1">
    <location>
        <begin position="372"/>
        <end position="432"/>
    </location>
</feature>
<gene>
    <name evidence="3" type="ORF">ABIE37_000907</name>
</gene>
<evidence type="ECO:0000313" key="4">
    <source>
        <dbReference type="Proteomes" id="UP001549307"/>
    </source>
</evidence>
<keyword evidence="2" id="KW-1133">Transmembrane helix</keyword>
<accession>A0ABV2P322</accession>
<dbReference type="RefSeq" id="WP_354227086.1">
    <property type="nucleotide sequence ID" value="NZ_JBEPSN010000001.1"/>
</dbReference>
<evidence type="ECO:0000256" key="2">
    <source>
        <dbReference type="SAM" id="Phobius"/>
    </source>
</evidence>
<keyword evidence="2" id="KW-0472">Membrane</keyword>